<dbReference type="EMBL" id="QNRL01000001">
    <property type="protein sequence ID" value="RBP14847.1"/>
    <property type="molecule type" value="Genomic_DNA"/>
</dbReference>
<gene>
    <name evidence="2" type="ORF">DFQ50_101319</name>
</gene>
<sequence length="71" mass="8173">MGLQPVSETGYTVAIAVTVQRTDLFLLSRRNRFWRLVVINVVCDNKEQNRDAKHAPTDQFNDPCKDSRHSN</sequence>
<evidence type="ECO:0000313" key="3">
    <source>
        <dbReference type="Proteomes" id="UP000253201"/>
    </source>
</evidence>
<accession>A0ABX9G394</accession>
<evidence type="ECO:0000313" key="2">
    <source>
        <dbReference type="EMBL" id="RBP14847.1"/>
    </source>
</evidence>
<proteinExistence type="predicted"/>
<organism evidence="2 3">
    <name type="scientific">Pseudocitrobacter faecalis</name>
    <dbReference type="NCBI Taxonomy" id="1398493"/>
    <lineage>
        <taxon>Bacteria</taxon>
        <taxon>Pseudomonadati</taxon>
        <taxon>Pseudomonadota</taxon>
        <taxon>Gammaproteobacteria</taxon>
        <taxon>Enterobacterales</taxon>
        <taxon>Enterobacteriaceae</taxon>
        <taxon>Pseudocitrobacter</taxon>
    </lineage>
</organism>
<protein>
    <submittedName>
        <fullName evidence="2">Uncharacterized protein</fullName>
    </submittedName>
</protein>
<keyword evidence="3" id="KW-1185">Reference proteome</keyword>
<dbReference type="Proteomes" id="UP000253201">
    <property type="component" value="Unassembled WGS sequence"/>
</dbReference>
<feature type="region of interest" description="Disordered" evidence="1">
    <location>
        <begin position="48"/>
        <end position="71"/>
    </location>
</feature>
<name>A0ABX9G394_9ENTR</name>
<evidence type="ECO:0000256" key="1">
    <source>
        <dbReference type="SAM" id="MobiDB-lite"/>
    </source>
</evidence>
<reference evidence="2 3" key="1">
    <citation type="submission" date="2018-06" db="EMBL/GenBank/DDBJ databases">
        <title>Genomic Encyclopedia of Type Strains, Phase IV (KMG-IV): sequencing the most valuable type-strain genomes for metagenomic binning, comparative biology and taxonomic classification.</title>
        <authorList>
            <person name="Goeker M."/>
        </authorList>
    </citation>
    <scope>NUCLEOTIDE SEQUENCE [LARGE SCALE GENOMIC DNA]</scope>
    <source>
        <strain evidence="2 3">DSM 27453</strain>
    </source>
</reference>
<comment type="caution">
    <text evidence="2">The sequence shown here is derived from an EMBL/GenBank/DDBJ whole genome shotgun (WGS) entry which is preliminary data.</text>
</comment>